<dbReference type="Pfam" id="PF07719">
    <property type="entry name" value="TPR_2"/>
    <property type="match status" value="1"/>
</dbReference>
<feature type="domain" description="DUF6596" evidence="10">
    <location>
        <begin position="196"/>
        <end position="294"/>
    </location>
</feature>
<dbReference type="InterPro" id="IPR013249">
    <property type="entry name" value="RNA_pol_sigma70_r4_t2"/>
</dbReference>
<dbReference type="Pfam" id="PF20239">
    <property type="entry name" value="DUF6596"/>
    <property type="match status" value="1"/>
</dbReference>
<dbReference type="SUPFAM" id="SSF88659">
    <property type="entry name" value="Sigma3 and sigma4 domains of RNA polymerase sigma factors"/>
    <property type="match status" value="1"/>
</dbReference>
<dbReference type="InterPro" id="IPR036388">
    <property type="entry name" value="WH-like_DNA-bd_sf"/>
</dbReference>
<keyword evidence="3 7" id="KW-0802">TPR repeat</keyword>
<dbReference type="EMBL" id="JBHMCF010000004">
    <property type="protein sequence ID" value="MFB9469113.1"/>
    <property type="molecule type" value="Genomic_DNA"/>
</dbReference>
<dbReference type="SUPFAM" id="SSF48452">
    <property type="entry name" value="TPR-like"/>
    <property type="match status" value="1"/>
</dbReference>
<evidence type="ECO:0000256" key="4">
    <source>
        <dbReference type="ARBA" id="ARBA00023015"/>
    </source>
</evidence>
<feature type="domain" description="RNA polymerase sigma factor 70 region 4 type 2" evidence="9">
    <location>
        <begin position="127"/>
        <end position="177"/>
    </location>
</feature>
<accession>A0ABV5NFQ3</accession>
<comment type="similarity">
    <text evidence="1">Belongs to the sigma-70 factor family. ECF subfamily.</text>
</comment>
<evidence type="ECO:0000256" key="5">
    <source>
        <dbReference type="ARBA" id="ARBA00023082"/>
    </source>
</evidence>
<dbReference type="InterPro" id="IPR011990">
    <property type="entry name" value="TPR-like_helical_dom_sf"/>
</dbReference>
<evidence type="ECO:0000313" key="11">
    <source>
        <dbReference type="EMBL" id="MFB9469113.1"/>
    </source>
</evidence>
<dbReference type="RefSeq" id="WP_379482743.1">
    <property type="nucleotide sequence ID" value="NZ_JBHMCF010000004.1"/>
</dbReference>
<dbReference type="InterPro" id="IPR013105">
    <property type="entry name" value="TPR_2"/>
</dbReference>
<evidence type="ECO:0000259" key="9">
    <source>
        <dbReference type="Pfam" id="PF08281"/>
    </source>
</evidence>
<dbReference type="InterPro" id="IPR007627">
    <property type="entry name" value="RNA_pol_sigma70_r2"/>
</dbReference>
<keyword evidence="6" id="KW-0804">Transcription</keyword>
<evidence type="ECO:0000256" key="7">
    <source>
        <dbReference type="PROSITE-ProRule" id="PRU00339"/>
    </source>
</evidence>
<dbReference type="Gene3D" id="1.25.40.10">
    <property type="entry name" value="Tetratricopeptide repeat domain"/>
    <property type="match status" value="1"/>
</dbReference>
<dbReference type="InterPro" id="IPR013324">
    <property type="entry name" value="RNA_pol_sigma_r3/r4-like"/>
</dbReference>
<dbReference type="Gene3D" id="1.10.10.10">
    <property type="entry name" value="Winged helix-like DNA-binding domain superfamily/Winged helix DNA-binding domain"/>
    <property type="match status" value="1"/>
</dbReference>
<proteinExistence type="inferred from homology"/>
<dbReference type="InterPro" id="IPR014284">
    <property type="entry name" value="RNA_pol_sigma-70_dom"/>
</dbReference>
<reference evidence="11 12" key="1">
    <citation type="submission" date="2024-09" db="EMBL/GenBank/DDBJ databases">
        <authorList>
            <person name="Sun Q."/>
            <person name="Mori K."/>
        </authorList>
    </citation>
    <scope>NUCLEOTIDE SEQUENCE [LARGE SCALE GENOMIC DNA]</scope>
    <source>
        <strain evidence="11 12">JCM 3324</strain>
    </source>
</reference>
<dbReference type="InterPro" id="IPR013325">
    <property type="entry name" value="RNA_pol_sigma_r2"/>
</dbReference>
<gene>
    <name evidence="11" type="ORF">ACFFR3_06320</name>
</gene>
<evidence type="ECO:0000256" key="2">
    <source>
        <dbReference type="ARBA" id="ARBA00022737"/>
    </source>
</evidence>
<keyword evidence="5" id="KW-0731">Sigma factor</keyword>
<keyword evidence="4" id="KW-0805">Transcription regulation</keyword>
<dbReference type="SUPFAM" id="SSF88946">
    <property type="entry name" value="Sigma2 domain of RNA polymerase sigma factors"/>
    <property type="match status" value="1"/>
</dbReference>
<evidence type="ECO:0000256" key="6">
    <source>
        <dbReference type="ARBA" id="ARBA00023163"/>
    </source>
</evidence>
<keyword evidence="2" id="KW-0677">Repeat</keyword>
<comment type="caution">
    <text evidence="11">The sequence shown here is derived from an EMBL/GenBank/DDBJ whole genome shotgun (WGS) entry which is preliminary data.</text>
</comment>
<feature type="domain" description="RNA polymerase sigma-70 region 2" evidence="8">
    <location>
        <begin position="19"/>
        <end position="84"/>
    </location>
</feature>
<dbReference type="Proteomes" id="UP001589568">
    <property type="component" value="Unassembled WGS sequence"/>
</dbReference>
<dbReference type="Gene3D" id="1.10.1740.10">
    <property type="match status" value="1"/>
</dbReference>
<dbReference type="InterPro" id="IPR046531">
    <property type="entry name" value="DUF6596"/>
</dbReference>
<sequence>MTPQEPASAGVQETVAALFREEWGRVVATLIRQTGDWDLAEECAQDAFTQALTRWPADGVPPAPGAWLTTTARNKAIDRLRRASTGAAKLRELAALHATTLLDSGGPAGSRGGGPGTVVEDDRLRLIFTCCHPRLPFEARVALTLRTLAGLTTAEIARAFLVSEGTMSKRITRAKRAVRDAGLPFHVPPAEELPERLPAVLGVLYLLFSEGYAAGAGDESIRRSLTDEAIRLARLVHGLLPGEPEAGGLLALMLLHDARSAAREDGGELVPLEEQDRSRWRREQIDEGVALLDEVLRQGGAGAGPYRIQAAIAACHATAPSFAETPWTEIAALYGALERHVPSDIVRLNRAIAAGMADPARGLAMTEPLGARLDGHHVLHAARADLLRRLGRAEEAAEHYRRAVELAPDGPERRHLTRRLGEVAHV</sequence>
<dbReference type="PANTHER" id="PTHR47756:SF2">
    <property type="entry name" value="BLL6612 PROTEIN"/>
    <property type="match status" value="1"/>
</dbReference>
<dbReference type="NCBIfam" id="TIGR02937">
    <property type="entry name" value="sigma70-ECF"/>
    <property type="match status" value="1"/>
</dbReference>
<dbReference type="PROSITE" id="PS50005">
    <property type="entry name" value="TPR"/>
    <property type="match status" value="1"/>
</dbReference>
<protein>
    <submittedName>
        <fullName evidence="11">RNA polymerase sigma factor</fullName>
    </submittedName>
</protein>
<organism evidence="11 12">
    <name type="scientific">Nonomuraea salmonea</name>
    <dbReference type="NCBI Taxonomy" id="46181"/>
    <lineage>
        <taxon>Bacteria</taxon>
        <taxon>Bacillati</taxon>
        <taxon>Actinomycetota</taxon>
        <taxon>Actinomycetes</taxon>
        <taxon>Streptosporangiales</taxon>
        <taxon>Streptosporangiaceae</taxon>
        <taxon>Nonomuraea</taxon>
    </lineage>
</organism>
<dbReference type="Pfam" id="PF08281">
    <property type="entry name" value="Sigma70_r4_2"/>
    <property type="match status" value="1"/>
</dbReference>
<dbReference type="PANTHER" id="PTHR47756">
    <property type="entry name" value="BLL6612 PROTEIN-RELATED"/>
    <property type="match status" value="1"/>
</dbReference>
<evidence type="ECO:0000313" key="12">
    <source>
        <dbReference type="Proteomes" id="UP001589568"/>
    </source>
</evidence>
<evidence type="ECO:0000259" key="8">
    <source>
        <dbReference type="Pfam" id="PF04542"/>
    </source>
</evidence>
<dbReference type="Pfam" id="PF04542">
    <property type="entry name" value="Sigma70_r2"/>
    <property type="match status" value="1"/>
</dbReference>
<name>A0ABV5NFQ3_9ACTN</name>
<feature type="repeat" description="TPR" evidence="7">
    <location>
        <begin position="377"/>
        <end position="410"/>
    </location>
</feature>
<keyword evidence="12" id="KW-1185">Reference proteome</keyword>
<evidence type="ECO:0000256" key="1">
    <source>
        <dbReference type="ARBA" id="ARBA00010641"/>
    </source>
</evidence>
<evidence type="ECO:0000259" key="10">
    <source>
        <dbReference type="Pfam" id="PF20239"/>
    </source>
</evidence>
<dbReference type="InterPro" id="IPR019734">
    <property type="entry name" value="TPR_rpt"/>
</dbReference>
<evidence type="ECO:0000256" key="3">
    <source>
        <dbReference type="ARBA" id="ARBA00022803"/>
    </source>
</evidence>